<accession>A0A6A4S6A6</accession>
<gene>
    <name evidence="2" type="ORF">F2P81_017477</name>
</gene>
<dbReference type="EMBL" id="VEVO01000015">
    <property type="protein sequence ID" value="KAF0030746.1"/>
    <property type="molecule type" value="Genomic_DNA"/>
</dbReference>
<feature type="region of interest" description="Disordered" evidence="1">
    <location>
        <begin position="145"/>
        <end position="171"/>
    </location>
</feature>
<proteinExistence type="predicted"/>
<comment type="caution">
    <text evidence="2">The sequence shown here is derived from an EMBL/GenBank/DDBJ whole genome shotgun (WGS) entry which is preliminary data.</text>
</comment>
<evidence type="ECO:0000313" key="2">
    <source>
        <dbReference type="EMBL" id="KAF0030746.1"/>
    </source>
</evidence>
<dbReference type="Proteomes" id="UP000438429">
    <property type="component" value="Unassembled WGS sequence"/>
</dbReference>
<evidence type="ECO:0000256" key="1">
    <source>
        <dbReference type="SAM" id="MobiDB-lite"/>
    </source>
</evidence>
<organism evidence="2 3">
    <name type="scientific">Scophthalmus maximus</name>
    <name type="common">Turbot</name>
    <name type="synonym">Psetta maxima</name>
    <dbReference type="NCBI Taxonomy" id="52904"/>
    <lineage>
        <taxon>Eukaryota</taxon>
        <taxon>Metazoa</taxon>
        <taxon>Chordata</taxon>
        <taxon>Craniata</taxon>
        <taxon>Vertebrata</taxon>
        <taxon>Euteleostomi</taxon>
        <taxon>Actinopterygii</taxon>
        <taxon>Neopterygii</taxon>
        <taxon>Teleostei</taxon>
        <taxon>Neoteleostei</taxon>
        <taxon>Acanthomorphata</taxon>
        <taxon>Carangaria</taxon>
        <taxon>Pleuronectiformes</taxon>
        <taxon>Pleuronectoidei</taxon>
        <taxon>Scophthalmidae</taxon>
        <taxon>Scophthalmus</taxon>
    </lineage>
</organism>
<name>A0A6A4S6A6_SCOMX</name>
<feature type="region of interest" description="Disordered" evidence="1">
    <location>
        <begin position="80"/>
        <end position="99"/>
    </location>
</feature>
<protein>
    <submittedName>
        <fullName evidence="2">Uncharacterized protein</fullName>
    </submittedName>
</protein>
<sequence length="226" mass="25871">MQMREWRARMLFGYARYLTCVSKSSIWCESIEFNLALENTRKIICEWRETLEIDWPVLKNPGWNSAKQLRWIQSEALLNQSKGDRGQQSGDDGGDVKCGPGLKDAKMEVEWRKKTEARTLTGHRRAAPAEDGRRGREDICPALDQLQGNTDGYSMRGRDQGRDAEGTANQHKMASWSEEDAAFDFNSRLRLVPIKKSNYKKICRTEAATLKGNEVGGLPRWKYEPI</sequence>
<reference evidence="2 3" key="1">
    <citation type="submission" date="2019-06" db="EMBL/GenBank/DDBJ databases">
        <title>Draft genomes of female and male turbot (Scophthalmus maximus).</title>
        <authorList>
            <person name="Xu H."/>
            <person name="Xu X.-W."/>
            <person name="Shao C."/>
            <person name="Chen S."/>
        </authorList>
    </citation>
    <scope>NUCLEOTIDE SEQUENCE [LARGE SCALE GENOMIC DNA]</scope>
    <source>
        <strain evidence="2">Ysfricsl-2016a</strain>
        <tissue evidence="2">Blood</tissue>
    </source>
</reference>
<dbReference type="AlphaFoldDB" id="A0A6A4S6A6"/>
<evidence type="ECO:0000313" key="3">
    <source>
        <dbReference type="Proteomes" id="UP000438429"/>
    </source>
</evidence>
<feature type="compositionally biased region" description="Basic and acidic residues" evidence="1">
    <location>
        <begin position="156"/>
        <end position="165"/>
    </location>
</feature>